<name>A0A9N9G945_9GLOM</name>
<evidence type="ECO:0000313" key="1">
    <source>
        <dbReference type="EMBL" id="CAG8585715.1"/>
    </source>
</evidence>
<dbReference type="AlphaFoldDB" id="A0A9N9G945"/>
<dbReference type="Proteomes" id="UP000789831">
    <property type="component" value="Unassembled WGS sequence"/>
</dbReference>
<dbReference type="InterPro" id="IPR036910">
    <property type="entry name" value="HMG_box_dom_sf"/>
</dbReference>
<sequence>MNTNTIRPQFPPNLSVEELIVNAVEKLHKTGKISKTPNSFFAYRMALQKELTARNYYPNMCDLSIIAGNLWIQEPQYIKAEYQRLVHDAKILFEEYCHHAFLPYSINQEQQQNLYYFY</sequence>
<dbReference type="OrthoDB" id="2367927at2759"/>
<comment type="caution">
    <text evidence="1">The sequence shown here is derived from an EMBL/GenBank/DDBJ whole genome shotgun (WGS) entry which is preliminary data.</text>
</comment>
<dbReference type="SUPFAM" id="SSF47095">
    <property type="entry name" value="HMG-box"/>
    <property type="match status" value="1"/>
</dbReference>
<gene>
    <name evidence="1" type="ORF">AGERDE_LOCUS8353</name>
</gene>
<dbReference type="EMBL" id="CAJVPL010001743">
    <property type="protein sequence ID" value="CAG8585715.1"/>
    <property type="molecule type" value="Genomic_DNA"/>
</dbReference>
<dbReference type="Gene3D" id="1.10.30.10">
    <property type="entry name" value="High mobility group box domain"/>
    <property type="match status" value="1"/>
</dbReference>
<proteinExistence type="predicted"/>
<evidence type="ECO:0000313" key="2">
    <source>
        <dbReference type="Proteomes" id="UP000789831"/>
    </source>
</evidence>
<keyword evidence="2" id="KW-1185">Reference proteome</keyword>
<reference evidence="1" key="1">
    <citation type="submission" date="2021-06" db="EMBL/GenBank/DDBJ databases">
        <authorList>
            <person name="Kallberg Y."/>
            <person name="Tangrot J."/>
            <person name="Rosling A."/>
        </authorList>
    </citation>
    <scope>NUCLEOTIDE SEQUENCE</scope>
    <source>
        <strain evidence="1">MT106</strain>
    </source>
</reference>
<organism evidence="1 2">
    <name type="scientific">Ambispora gerdemannii</name>
    <dbReference type="NCBI Taxonomy" id="144530"/>
    <lineage>
        <taxon>Eukaryota</taxon>
        <taxon>Fungi</taxon>
        <taxon>Fungi incertae sedis</taxon>
        <taxon>Mucoromycota</taxon>
        <taxon>Glomeromycotina</taxon>
        <taxon>Glomeromycetes</taxon>
        <taxon>Archaeosporales</taxon>
        <taxon>Ambisporaceae</taxon>
        <taxon>Ambispora</taxon>
    </lineage>
</organism>
<protein>
    <submittedName>
        <fullName evidence="1">12205_t:CDS:1</fullName>
    </submittedName>
</protein>
<accession>A0A9N9G945</accession>